<protein>
    <submittedName>
        <fullName evidence="4">Haloacid dehalogenase-like hydrolase</fullName>
    </submittedName>
</protein>
<dbReference type="Gene3D" id="3.40.50.1000">
    <property type="entry name" value="HAD superfamily/HAD-like"/>
    <property type="match status" value="1"/>
</dbReference>
<evidence type="ECO:0000256" key="2">
    <source>
        <dbReference type="ARBA" id="ARBA00022801"/>
    </source>
</evidence>
<evidence type="ECO:0000313" key="4">
    <source>
        <dbReference type="EMBL" id="WXB07347.1"/>
    </source>
</evidence>
<gene>
    <name evidence="4" type="ORF">LVJ94_08875</name>
</gene>
<keyword evidence="3" id="KW-0460">Magnesium</keyword>
<name>A0ABZ2LF17_9BACT</name>
<keyword evidence="5" id="KW-1185">Reference proteome</keyword>
<dbReference type="Pfam" id="PF12710">
    <property type="entry name" value="HAD"/>
    <property type="match status" value="1"/>
</dbReference>
<sequence length="259" mass="28734">MKKVSSEEIFARIEQETLKNPGGAVAFDGDGTLWEGDVAEDFFFTLLQHNDFRAPAVEAMRKDAEEFGIDAHGDAATLARRLFDAYQNAEVYPELRCCEMMTWCCAGWRRDEIHAFAQQVVRERNLVSRLHHDVVAIMNWARQKGIEVLLVSASPRSIVDAAAELLDFPRGQVEAATACFEGDIMAASMAGPVPYDPGKMIAIEARIGKRVLYAGFGDNIYDVAMLKAARLAVTYKPKARLLKRLDEIPGLVELVPSKA</sequence>
<evidence type="ECO:0000313" key="5">
    <source>
        <dbReference type="Proteomes" id="UP001374803"/>
    </source>
</evidence>
<dbReference type="InterPro" id="IPR023214">
    <property type="entry name" value="HAD_sf"/>
</dbReference>
<reference evidence="4" key="1">
    <citation type="submission" date="2021-12" db="EMBL/GenBank/DDBJ databases">
        <title>Discovery of the Pendulisporaceae a myxobacterial family with distinct sporulation behavior and unique specialized metabolism.</title>
        <authorList>
            <person name="Garcia R."/>
            <person name="Popoff A."/>
            <person name="Bader C.D."/>
            <person name="Loehr J."/>
            <person name="Walesch S."/>
            <person name="Walt C."/>
            <person name="Boldt J."/>
            <person name="Bunk B."/>
            <person name="Haeckl F.J.F.P.J."/>
            <person name="Gunesch A.P."/>
            <person name="Birkelbach J."/>
            <person name="Nuebel U."/>
            <person name="Pietschmann T."/>
            <person name="Bach T."/>
            <person name="Mueller R."/>
        </authorList>
    </citation>
    <scope>NUCLEOTIDE SEQUENCE</scope>
    <source>
        <strain evidence="4">MSr11367</strain>
    </source>
</reference>
<dbReference type="InterPro" id="IPR050582">
    <property type="entry name" value="HAD-like_SerB"/>
</dbReference>
<dbReference type="Proteomes" id="UP001374803">
    <property type="component" value="Chromosome"/>
</dbReference>
<keyword evidence="1" id="KW-0479">Metal-binding</keyword>
<dbReference type="EMBL" id="CP089983">
    <property type="protein sequence ID" value="WXB07347.1"/>
    <property type="molecule type" value="Genomic_DNA"/>
</dbReference>
<accession>A0ABZ2LF17</accession>
<dbReference type="PANTHER" id="PTHR43344">
    <property type="entry name" value="PHOSPHOSERINE PHOSPHATASE"/>
    <property type="match status" value="1"/>
</dbReference>
<dbReference type="InterPro" id="IPR036412">
    <property type="entry name" value="HAD-like_sf"/>
</dbReference>
<dbReference type="PANTHER" id="PTHR43344:SF13">
    <property type="entry name" value="PHOSPHATASE RV3661-RELATED"/>
    <property type="match status" value="1"/>
</dbReference>
<proteinExistence type="predicted"/>
<dbReference type="SUPFAM" id="SSF56784">
    <property type="entry name" value="HAD-like"/>
    <property type="match status" value="1"/>
</dbReference>
<keyword evidence="2" id="KW-0378">Hydrolase</keyword>
<evidence type="ECO:0000256" key="1">
    <source>
        <dbReference type="ARBA" id="ARBA00022723"/>
    </source>
</evidence>
<evidence type="ECO:0000256" key="3">
    <source>
        <dbReference type="ARBA" id="ARBA00022842"/>
    </source>
</evidence>
<organism evidence="4 5">
    <name type="scientific">Pendulispora rubella</name>
    <dbReference type="NCBI Taxonomy" id="2741070"/>
    <lineage>
        <taxon>Bacteria</taxon>
        <taxon>Pseudomonadati</taxon>
        <taxon>Myxococcota</taxon>
        <taxon>Myxococcia</taxon>
        <taxon>Myxococcales</taxon>
        <taxon>Sorangiineae</taxon>
        <taxon>Pendulisporaceae</taxon>
        <taxon>Pendulispora</taxon>
    </lineage>
</organism>
<dbReference type="RefSeq" id="WP_394837007.1">
    <property type="nucleotide sequence ID" value="NZ_CP089929.1"/>
</dbReference>